<dbReference type="PANTHER" id="PTHR43133:SF50">
    <property type="entry name" value="ECF RNA POLYMERASE SIGMA FACTOR SIGM"/>
    <property type="match status" value="1"/>
</dbReference>
<dbReference type="AlphaFoldDB" id="A4X112"/>
<evidence type="ECO:0000256" key="1">
    <source>
        <dbReference type="ARBA" id="ARBA00010641"/>
    </source>
</evidence>
<feature type="domain" description="RNA polymerase sigma factor 70 region 4 type 2" evidence="7">
    <location>
        <begin position="99"/>
        <end position="150"/>
    </location>
</feature>
<evidence type="ECO:0000256" key="4">
    <source>
        <dbReference type="ARBA" id="ARBA00023125"/>
    </source>
</evidence>
<dbReference type="InterPro" id="IPR013249">
    <property type="entry name" value="RNA_pol_sigma70_r4_t2"/>
</dbReference>
<evidence type="ECO:0000256" key="3">
    <source>
        <dbReference type="ARBA" id="ARBA00023082"/>
    </source>
</evidence>
<keyword evidence="2" id="KW-0805">Transcription regulation</keyword>
<proteinExistence type="inferred from homology"/>
<evidence type="ECO:0000256" key="2">
    <source>
        <dbReference type="ARBA" id="ARBA00023015"/>
    </source>
</evidence>
<dbReference type="PANTHER" id="PTHR43133">
    <property type="entry name" value="RNA POLYMERASE ECF-TYPE SIGMA FACTO"/>
    <property type="match status" value="1"/>
</dbReference>
<organism evidence="8 9">
    <name type="scientific">Salinispora tropica (strain ATCC BAA-916 / DSM 44818 / JCM 13857 / NBRC 105044 / CNB-440)</name>
    <dbReference type="NCBI Taxonomy" id="369723"/>
    <lineage>
        <taxon>Bacteria</taxon>
        <taxon>Bacillati</taxon>
        <taxon>Actinomycetota</taxon>
        <taxon>Actinomycetes</taxon>
        <taxon>Micromonosporales</taxon>
        <taxon>Micromonosporaceae</taxon>
        <taxon>Salinispora</taxon>
    </lineage>
</organism>
<dbReference type="GO" id="GO:0016987">
    <property type="term" value="F:sigma factor activity"/>
    <property type="evidence" value="ECO:0007669"/>
    <property type="project" value="UniProtKB-KW"/>
</dbReference>
<dbReference type="InterPro" id="IPR014284">
    <property type="entry name" value="RNA_pol_sigma-70_dom"/>
</dbReference>
<reference evidence="9" key="1">
    <citation type="journal article" date="2007" name="Proc. Natl. Acad. Sci. U.S.A.">
        <title>Genome sequencing reveals complex secondary metabolome in the marine actinomycete Salinispora tropica.</title>
        <authorList>
            <person name="Udwary D.W."/>
            <person name="Zeigler L."/>
            <person name="Asolkar R.N."/>
            <person name="Singan V."/>
            <person name="Lapidus A."/>
            <person name="Fenical W."/>
            <person name="Jensen P.R."/>
            <person name="Moore B.S."/>
        </authorList>
    </citation>
    <scope>NUCLEOTIDE SEQUENCE [LARGE SCALE GENOMIC DNA]</scope>
    <source>
        <strain evidence="9">ATCC BAA-916 / DSM 44818 / CNB-440</strain>
    </source>
</reference>
<dbReference type="Gene3D" id="1.10.10.10">
    <property type="entry name" value="Winged helix-like DNA-binding domain superfamily/Winged helix DNA-binding domain"/>
    <property type="match status" value="1"/>
</dbReference>
<keyword evidence="9" id="KW-1185">Reference proteome</keyword>
<dbReference type="InterPro" id="IPR036388">
    <property type="entry name" value="WH-like_DNA-bd_sf"/>
</dbReference>
<dbReference type="PATRIC" id="fig|369723.5.peg.77"/>
<protein>
    <submittedName>
        <fullName evidence="8">RNA polymerase, sigma-24 subunit, ECF subfamily</fullName>
    </submittedName>
</protein>
<dbReference type="Gene3D" id="1.10.1740.10">
    <property type="match status" value="1"/>
</dbReference>
<evidence type="ECO:0000256" key="5">
    <source>
        <dbReference type="ARBA" id="ARBA00023163"/>
    </source>
</evidence>
<evidence type="ECO:0000313" key="8">
    <source>
        <dbReference type="EMBL" id="ABP52562.1"/>
    </source>
</evidence>
<dbReference type="GO" id="GO:0003677">
    <property type="term" value="F:DNA binding"/>
    <property type="evidence" value="ECO:0007669"/>
    <property type="project" value="UniProtKB-KW"/>
</dbReference>
<dbReference type="EMBL" id="CP000667">
    <property type="protein sequence ID" value="ABP52562.1"/>
    <property type="molecule type" value="Genomic_DNA"/>
</dbReference>
<dbReference type="GO" id="GO:0006352">
    <property type="term" value="P:DNA-templated transcription initiation"/>
    <property type="evidence" value="ECO:0007669"/>
    <property type="project" value="InterPro"/>
</dbReference>
<dbReference type="InterPro" id="IPR014325">
    <property type="entry name" value="RNA_pol_sigma-E_actinobac"/>
</dbReference>
<dbReference type="Pfam" id="PF08281">
    <property type="entry name" value="Sigma70_r4_2"/>
    <property type="match status" value="1"/>
</dbReference>
<dbReference type="RefSeq" id="WP_011903999.1">
    <property type="nucleotide sequence ID" value="NC_009380.1"/>
</dbReference>
<gene>
    <name evidence="8" type="ordered locus">Strop_0077</name>
</gene>
<dbReference type="SUPFAM" id="SSF88946">
    <property type="entry name" value="Sigma2 domain of RNA polymerase sigma factors"/>
    <property type="match status" value="1"/>
</dbReference>
<evidence type="ECO:0000259" key="7">
    <source>
        <dbReference type="Pfam" id="PF08281"/>
    </source>
</evidence>
<evidence type="ECO:0000313" key="9">
    <source>
        <dbReference type="Proteomes" id="UP000000235"/>
    </source>
</evidence>
<dbReference type="Proteomes" id="UP000000235">
    <property type="component" value="Chromosome"/>
</dbReference>
<evidence type="ECO:0000259" key="6">
    <source>
        <dbReference type="Pfam" id="PF04542"/>
    </source>
</evidence>
<feature type="domain" description="RNA polymerase sigma-70 region 2" evidence="6">
    <location>
        <begin position="13"/>
        <end position="73"/>
    </location>
</feature>
<dbReference type="eggNOG" id="COG1595">
    <property type="taxonomic scope" value="Bacteria"/>
</dbReference>
<comment type="similarity">
    <text evidence="1">Belongs to the sigma-70 factor family. ECF subfamily.</text>
</comment>
<accession>A4X112</accession>
<keyword evidence="4" id="KW-0238">DNA-binding</keyword>
<dbReference type="InterPro" id="IPR039425">
    <property type="entry name" value="RNA_pol_sigma-70-like"/>
</dbReference>
<keyword evidence="3" id="KW-0731">Sigma factor</keyword>
<keyword evidence="5" id="KW-0804">Transcription</keyword>
<dbReference type="HOGENOM" id="CLU_047691_15_4_11"/>
<dbReference type="SUPFAM" id="SSF88659">
    <property type="entry name" value="Sigma3 and sigma4 domains of RNA polymerase sigma factors"/>
    <property type="match status" value="1"/>
</dbReference>
<dbReference type="Pfam" id="PF04542">
    <property type="entry name" value="Sigma70_r2"/>
    <property type="match status" value="1"/>
</dbReference>
<dbReference type="InterPro" id="IPR007627">
    <property type="entry name" value="RNA_pol_sigma70_r2"/>
</dbReference>
<dbReference type="KEGG" id="stp:Strop_0077"/>
<sequence length="165" mass="18743">MTFEEYAFARTAALVRLARLLTGDEHRAEDLVQDVLAKAYARWGRISRIDQPEAYVRRMLVNANRSWWRRGSRREICTPAVSDRVGGVDEAAGVVERDTLWRLVRALPTRQRTVIVLRYYEDLDDTAIAEIVGCSTGTVRTHARRALQALRKHQEAPTPARTGGI</sequence>
<dbReference type="CDD" id="cd06171">
    <property type="entry name" value="Sigma70_r4"/>
    <property type="match status" value="1"/>
</dbReference>
<name>A4X112_SALTO</name>
<dbReference type="InterPro" id="IPR013325">
    <property type="entry name" value="RNA_pol_sigma_r2"/>
</dbReference>
<dbReference type="InterPro" id="IPR013324">
    <property type="entry name" value="RNA_pol_sigma_r3/r4-like"/>
</dbReference>
<dbReference type="STRING" id="369723.Strop_0077"/>
<dbReference type="NCBIfam" id="TIGR02937">
    <property type="entry name" value="sigma70-ECF"/>
    <property type="match status" value="1"/>
</dbReference>
<dbReference type="NCBIfam" id="TIGR02983">
    <property type="entry name" value="SigE-fam_strep"/>
    <property type="match status" value="1"/>
</dbReference>